<protein>
    <submittedName>
        <fullName evidence="2">Uncharacterized protein</fullName>
    </submittedName>
</protein>
<organism evidence="2 3">
    <name type="scientific">Cucumis melo var. makuwa</name>
    <name type="common">Oriental melon</name>
    <dbReference type="NCBI Taxonomy" id="1194695"/>
    <lineage>
        <taxon>Eukaryota</taxon>
        <taxon>Viridiplantae</taxon>
        <taxon>Streptophyta</taxon>
        <taxon>Embryophyta</taxon>
        <taxon>Tracheophyta</taxon>
        <taxon>Spermatophyta</taxon>
        <taxon>Magnoliopsida</taxon>
        <taxon>eudicotyledons</taxon>
        <taxon>Gunneridae</taxon>
        <taxon>Pentapetalae</taxon>
        <taxon>rosids</taxon>
        <taxon>fabids</taxon>
        <taxon>Cucurbitales</taxon>
        <taxon>Cucurbitaceae</taxon>
        <taxon>Benincaseae</taxon>
        <taxon>Cucumis</taxon>
    </lineage>
</organism>
<evidence type="ECO:0000313" key="3">
    <source>
        <dbReference type="Proteomes" id="UP000321947"/>
    </source>
</evidence>
<reference evidence="2 3" key="1">
    <citation type="submission" date="2019-08" db="EMBL/GenBank/DDBJ databases">
        <title>Draft genome sequences of two oriental melons (Cucumis melo L. var makuwa).</title>
        <authorList>
            <person name="Kwon S.-Y."/>
        </authorList>
    </citation>
    <scope>NUCLEOTIDE SEQUENCE [LARGE SCALE GENOMIC DNA]</scope>
    <source>
        <strain evidence="3">cv. Chang Bougi</strain>
        <tissue evidence="2">Leaf</tissue>
    </source>
</reference>
<sequence>MSKTGCKRKQKSLWLATVTSGRSPACPYPYLGLYLKNMTWRDEPGGSIKTIGLRGSCRITRIISISMLDWRSVRLRSPKYVVIPKDTHAGAKRSEQAGGSRTGGLARLEKQEPARLEG</sequence>
<feature type="compositionally biased region" description="Basic and acidic residues" evidence="1">
    <location>
        <begin position="86"/>
        <end position="95"/>
    </location>
</feature>
<comment type="caution">
    <text evidence="2">The sequence shown here is derived from an EMBL/GenBank/DDBJ whole genome shotgun (WGS) entry which is preliminary data.</text>
</comment>
<name>A0A5D3BSE8_CUCMM</name>
<accession>A0A5D3BSE8</accession>
<feature type="region of interest" description="Disordered" evidence="1">
    <location>
        <begin position="86"/>
        <end position="118"/>
    </location>
</feature>
<gene>
    <name evidence="2" type="ORF">E5676_scaffold808G00160</name>
</gene>
<evidence type="ECO:0000256" key="1">
    <source>
        <dbReference type="SAM" id="MobiDB-lite"/>
    </source>
</evidence>
<proteinExistence type="predicted"/>
<dbReference type="Proteomes" id="UP000321947">
    <property type="component" value="Unassembled WGS sequence"/>
</dbReference>
<dbReference type="AlphaFoldDB" id="A0A5D3BSE8"/>
<dbReference type="EMBL" id="SSTD01015940">
    <property type="protein sequence ID" value="TYK01928.1"/>
    <property type="molecule type" value="Genomic_DNA"/>
</dbReference>
<feature type="compositionally biased region" description="Basic and acidic residues" evidence="1">
    <location>
        <begin position="107"/>
        <end position="118"/>
    </location>
</feature>
<evidence type="ECO:0000313" key="2">
    <source>
        <dbReference type="EMBL" id="TYK01928.1"/>
    </source>
</evidence>